<comment type="similarity">
    <text evidence="1">Belongs to the class-IV pyridoxal-phosphate-dependent aminotransferase family.</text>
</comment>
<evidence type="ECO:0000256" key="1">
    <source>
        <dbReference type="ARBA" id="ARBA00009320"/>
    </source>
</evidence>
<dbReference type="PANTHER" id="PTHR42743:SF10">
    <property type="entry name" value="D-ALANINE AMINOTRANSFERASE"/>
    <property type="match status" value="1"/>
</dbReference>
<dbReference type="GO" id="GO:0003824">
    <property type="term" value="F:catalytic activity"/>
    <property type="evidence" value="ECO:0007669"/>
    <property type="project" value="InterPro"/>
</dbReference>
<feature type="non-terminal residue" evidence="2">
    <location>
        <position position="156"/>
    </location>
</feature>
<proteinExistence type="inferred from homology"/>
<dbReference type="InterPro" id="IPR036038">
    <property type="entry name" value="Aminotransferase-like"/>
</dbReference>
<dbReference type="GO" id="GO:0046394">
    <property type="term" value="P:carboxylic acid biosynthetic process"/>
    <property type="evidence" value="ECO:0007669"/>
    <property type="project" value="UniProtKB-ARBA"/>
</dbReference>
<dbReference type="AlphaFoldDB" id="A0A382F5H4"/>
<dbReference type="InterPro" id="IPR043131">
    <property type="entry name" value="BCAT-like_N"/>
</dbReference>
<dbReference type="InterPro" id="IPR001544">
    <property type="entry name" value="Aminotrans_IV"/>
</dbReference>
<sequence>MGLVYLNGEYKPIEEASVNVLDRGFIFGDGVYEVIPVFNRKIFRFDEHIRRLENSLKAIYMNNPLEKKEWHNIFNRLINSSEHLNQSIYLQITRGVSERDHDISVADKPTIFAMIRPIEKNDFSSGIKAITHEDIRWQCCDIKAITLLPSILLRHK</sequence>
<dbReference type="PANTHER" id="PTHR42743">
    <property type="entry name" value="AMINO-ACID AMINOTRANSFERASE"/>
    <property type="match status" value="1"/>
</dbReference>
<evidence type="ECO:0008006" key="3">
    <source>
        <dbReference type="Google" id="ProtNLM"/>
    </source>
</evidence>
<evidence type="ECO:0000313" key="2">
    <source>
        <dbReference type="EMBL" id="SVB57361.1"/>
    </source>
</evidence>
<organism evidence="2">
    <name type="scientific">marine metagenome</name>
    <dbReference type="NCBI Taxonomy" id="408172"/>
    <lineage>
        <taxon>unclassified sequences</taxon>
        <taxon>metagenomes</taxon>
        <taxon>ecological metagenomes</taxon>
    </lineage>
</organism>
<dbReference type="Pfam" id="PF01063">
    <property type="entry name" value="Aminotran_4"/>
    <property type="match status" value="1"/>
</dbReference>
<dbReference type="EMBL" id="UINC01047732">
    <property type="protein sequence ID" value="SVB57361.1"/>
    <property type="molecule type" value="Genomic_DNA"/>
</dbReference>
<dbReference type="SUPFAM" id="SSF56752">
    <property type="entry name" value="D-aminoacid aminotransferase-like PLP-dependent enzymes"/>
    <property type="match status" value="1"/>
</dbReference>
<gene>
    <name evidence="2" type="ORF">METZ01_LOCUS210215</name>
</gene>
<dbReference type="Gene3D" id="3.30.470.10">
    <property type="match status" value="1"/>
</dbReference>
<protein>
    <recommendedName>
        <fullName evidence="3">D-amino acid aminotransferase</fullName>
    </recommendedName>
</protein>
<reference evidence="2" key="1">
    <citation type="submission" date="2018-05" db="EMBL/GenBank/DDBJ databases">
        <authorList>
            <person name="Lanie J.A."/>
            <person name="Ng W.-L."/>
            <person name="Kazmierczak K.M."/>
            <person name="Andrzejewski T.M."/>
            <person name="Davidsen T.M."/>
            <person name="Wayne K.J."/>
            <person name="Tettelin H."/>
            <person name="Glass J.I."/>
            <person name="Rusch D."/>
            <person name="Podicherti R."/>
            <person name="Tsui H.-C.T."/>
            <person name="Winkler M.E."/>
        </authorList>
    </citation>
    <scope>NUCLEOTIDE SEQUENCE</scope>
</reference>
<accession>A0A382F5H4</accession>
<dbReference type="InterPro" id="IPR050571">
    <property type="entry name" value="Class-IV_PLP-Dep_Aminotrnsfr"/>
</dbReference>
<name>A0A382F5H4_9ZZZZ</name>
<dbReference type="GO" id="GO:0005829">
    <property type="term" value="C:cytosol"/>
    <property type="evidence" value="ECO:0007669"/>
    <property type="project" value="TreeGrafter"/>
</dbReference>